<proteinExistence type="predicted"/>
<comment type="caution">
    <text evidence="1">The sequence shown here is derived from an EMBL/GenBank/DDBJ whole genome shotgun (WGS) entry which is preliminary data.</text>
</comment>
<protein>
    <submittedName>
        <fullName evidence="1">Uncharacterized protein</fullName>
    </submittedName>
</protein>
<gene>
    <name evidence="1" type="ORF">DSO57_1011531</name>
</gene>
<evidence type="ECO:0000313" key="1">
    <source>
        <dbReference type="EMBL" id="KAJ9070136.1"/>
    </source>
</evidence>
<reference evidence="1" key="1">
    <citation type="submission" date="2022-04" db="EMBL/GenBank/DDBJ databases">
        <title>Genome of the entomopathogenic fungus Entomophthora muscae.</title>
        <authorList>
            <person name="Elya C."/>
            <person name="Lovett B.R."/>
            <person name="Lee E."/>
            <person name="Macias A.M."/>
            <person name="Hajek A.E."/>
            <person name="De Bivort B.L."/>
            <person name="Kasson M.T."/>
            <person name="De Fine Licht H.H."/>
            <person name="Stajich J.E."/>
        </authorList>
    </citation>
    <scope>NUCLEOTIDE SEQUENCE</scope>
    <source>
        <strain evidence="1">Berkeley</strain>
    </source>
</reference>
<evidence type="ECO:0000313" key="2">
    <source>
        <dbReference type="Proteomes" id="UP001165960"/>
    </source>
</evidence>
<name>A0ACC2T6N0_9FUNG</name>
<keyword evidence="2" id="KW-1185">Reference proteome</keyword>
<sequence length="201" mass="22200">MARVHLSAKGASKTLIDQLALAEGQKQPNWAAGLYVMGVDGICQPIFSTVGQDLCSLIKCSDWLADGTCSDCLGLLNLCWSIHEQQQLFLCPGFYSHPEKVWDTHTQAWIFLKGKLGEIFLTIEEQAKEARKYKGKAPCGESDLPTLPRGRKKLAMPTWQDILSWPGQGSNQAARGLLGYCVLRRSTDTQQGILTLGLDLY</sequence>
<dbReference type="EMBL" id="QTSX02003590">
    <property type="protein sequence ID" value="KAJ9070136.1"/>
    <property type="molecule type" value="Genomic_DNA"/>
</dbReference>
<organism evidence="1 2">
    <name type="scientific">Entomophthora muscae</name>
    <dbReference type="NCBI Taxonomy" id="34485"/>
    <lineage>
        <taxon>Eukaryota</taxon>
        <taxon>Fungi</taxon>
        <taxon>Fungi incertae sedis</taxon>
        <taxon>Zoopagomycota</taxon>
        <taxon>Entomophthoromycotina</taxon>
        <taxon>Entomophthoromycetes</taxon>
        <taxon>Entomophthorales</taxon>
        <taxon>Entomophthoraceae</taxon>
        <taxon>Entomophthora</taxon>
    </lineage>
</organism>
<dbReference type="Proteomes" id="UP001165960">
    <property type="component" value="Unassembled WGS sequence"/>
</dbReference>
<accession>A0ACC2T6N0</accession>